<dbReference type="GO" id="GO:0006730">
    <property type="term" value="P:one-carbon metabolic process"/>
    <property type="evidence" value="ECO:0007669"/>
    <property type="project" value="UniProtKB-KW"/>
</dbReference>
<name>A0A140DVZ0_9FIRM</name>
<evidence type="ECO:0000256" key="4">
    <source>
        <dbReference type="ARBA" id="ARBA00022563"/>
    </source>
</evidence>
<dbReference type="PROSITE" id="PS51330">
    <property type="entry name" value="DHFR_2"/>
    <property type="match status" value="1"/>
</dbReference>
<protein>
    <recommendedName>
        <fullName evidence="3 7">Dihydrofolate reductase</fullName>
        <ecNumber evidence="3 7">1.5.1.3</ecNumber>
    </recommendedName>
</protein>
<organism evidence="9 10">
    <name type="scientific">Faecalibaculum rodentium</name>
    <dbReference type="NCBI Taxonomy" id="1702221"/>
    <lineage>
        <taxon>Bacteria</taxon>
        <taxon>Bacillati</taxon>
        <taxon>Bacillota</taxon>
        <taxon>Erysipelotrichia</taxon>
        <taxon>Erysipelotrichales</taxon>
        <taxon>Erysipelotrichaceae</taxon>
        <taxon>Faecalibaculum</taxon>
    </lineage>
</organism>
<evidence type="ECO:0000256" key="1">
    <source>
        <dbReference type="ARBA" id="ARBA00004903"/>
    </source>
</evidence>
<dbReference type="GO" id="GO:0050661">
    <property type="term" value="F:NADP binding"/>
    <property type="evidence" value="ECO:0007669"/>
    <property type="project" value="InterPro"/>
</dbReference>
<dbReference type="PANTHER" id="PTHR48069">
    <property type="entry name" value="DIHYDROFOLATE REDUCTASE"/>
    <property type="match status" value="1"/>
</dbReference>
<dbReference type="PANTHER" id="PTHR48069:SF3">
    <property type="entry name" value="DIHYDROFOLATE REDUCTASE"/>
    <property type="match status" value="1"/>
</dbReference>
<proteinExistence type="inferred from homology"/>
<evidence type="ECO:0000313" key="9">
    <source>
        <dbReference type="EMBL" id="AMK54817.1"/>
    </source>
</evidence>
<dbReference type="RefSeq" id="WP_067557702.1">
    <property type="nucleotide sequence ID" value="NZ_CP011391.1"/>
</dbReference>
<sequence length="159" mass="17782">MKLELIAAVGRNLELGRDNDLIFDIPGDLKFFARTTRGHTIVMGRHTFDSLPHKLPGRHHVVISRTMTSDDPDIEIFDSLEAFLEAYGPKDELVYGIGGASLYAQMLPYAGALVLTEVDADADADVYFPAFDANAWKATELGRQEENGLAYRHVRYERP</sequence>
<gene>
    <name evidence="9" type="ORF">AALO17_16830</name>
</gene>
<evidence type="ECO:0000313" key="10">
    <source>
        <dbReference type="Proteomes" id="UP000069771"/>
    </source>
</evidence>
<dbReference type="InterPro" id="IPR024072">
    <property type="entry name" value="DHFR-like_dom_sf"/>
</dbReference>
<dbReference type="EMBL" id="CP011391">
    <property type="protein sequence ID" value="AMK54817.1"/>
    <property type="molecule type" value="Genomic_DNA"/>
</dbReference>
<dbReference type="Pfam" id="PF00186">
    <property type="entry name" value="DHFR_1"/>
    <property type="match status" value="1"/>
</dbReference>
<evidence type="ECO:0000256" key="3">
    <source>
        <dbReference type="ARBA" id="ARBA00012856"/>
    </source>
</evidence>
<reference evidence="9 10" key="1">
    <citation type="journal article" date="2016" name="Gut Pathog.">
        <title>Whole genome sequencing of "Faecalibaculum rodentium" ALO17, isolated from C57BL/6J laboratory mouse feces.</title>
        <authorList>
            <person name="Lim S."/>
            <person name="Chang D.H."/>
            <person name="Ahn S."/>
            <person name="Kim B.C."/>
        </authorList>
    </citation>
    <scope>NUCLEOTIDE SEQUENCE [LARGE SCALE GENOMIC DNA]</scope>
    <source>
        <strain evidence="9 10">Alo17</strain>
    </source>
</reference>
<dbReference type="GO" id="GO:0046655">
    <property type="term" value="P:folic acid metabolic process"/>
    <property type="evidence" value="ECO:0007669"/>
    <property type="project" value="TreeGrafter"/>
</dbReference>
<dbReference type="Gene3D" id="3.40.430.10">
    <property type="entry name" value="Dihydrofolate Reductase, subunit A"/>
    <property type="match status" value="1"/>
</dbReference>
<dbReference type="GeneID" id="78478346"/>
<dbReference type="UniPathway" id="UPA00077">
    <property type="reaction ID" value="UER00158"/>
</dbReference>
<dbReference type="PIRSF" id="PIRSF000194">
    <property type="entry name" value="DHFR"/>
    <property type="match status" value="1"/>
</dbReference>
<keyword evidence="4 7" id="KW-0554">One-carbon metabolism</keyword>
<dbReference type="OrthoDB" id="9804315at2"/>
<dbReference type="GO" id="GO:0004146">
    <property type="term" value="F:dihydrofolate reductase activity"/>
    <property type="evidence" value="ECO:0007669"/>
    <property type="project" value="UniProtKB-EC"/>
</dbReference>
<feature type="domain" description="DHFR" evidence="8">
    <location>
        <begin position="2"/>
        <end position="158"/>
    </location>
</feature>
<comment type="function">
    <text evidence="7">Key enzyme in folate metabolism. Catalyzes an essential reaction for de novo glycine and purine synthesis, and for DNA precursor synthesis.</text>
</comment>
<dbReference type="Proteomes" id="UP000069771">
    <property type="component" value="Chromosome"/>
</dbReference>
<keyword evidence="10" id="KW-1185">Reference proteome</keyword>
<dbReference type="SUPFAM" id="SSF53597">
    <property type="entry name" value="Dihydrofolate reductase-like"/>
    <property type="match status" value="1"/>
</dbReference>
<dbReference type="AlphaFoldDB" id="A0A140DVZ0"/>
<keyword evidence="6 7" id="KW-0560">Oxidoreductase</keyword>
<evidence type="ECO:0000256" key="5">
    <source>
        <dbReference type="ARBA" id="ARBA00022857"/>
    </source>
</evidence>
<dbReference type="GO" id="GO:0046654">
    <property type="term" value="P:tetrahydrofolate biosynthetic process"/>
    <property type="evidence" value="ECO:0007669"/>
    <property type="project" value="UniProtKB-UniPathway"/>
</dbReference>
<dbReference type="EC" id="1.5.1.3" evidence="3 7"/>
<dbReference type="InterPro" id="IPR012259">
    <property type="entry name" value="DHFR"/>
</dbReference>
<accession>A0A140DVZ0</accession>
<evidence type="ECO:0000256" key="7">
    <source>
        <dbReference type="PIRNR" id="PIRNR000194"/>
    </source>
</evidence>
<dbReference type="STRING" id="1702221.AALO17_16830"/>
<dbReference type="CDD" id="cd00209">
    <property type="entry name" value="DHFR"/>
    <property type="match status" value="1"/>
</dbReference>
<evidence type="ECO:0000259" key="8">
    <source>
        <dbReference type="PROSITE" id="PS51330"/>
    </source>
</evidence>
<comment type="catalytic activity">
    <reaction evidence="7">
        <text>(6S)-5,6,7,8-tetrahydrofolate + NADP(+) = 7,8-dihydrofolate + NADPH + H(+)</text>
        <dbReference type="Rhea" id="RHEA:15009"/>
        <dbReference type="ChEBI" id="CHEBI:15378"/>
        <dbReference type="ChEBI" id="CHEBI:57451"/>
        <dbReference type="ChEBI" id="CHEBI:57453"/>
        <dbReference type="ChEBI" id="CHEBI:57783"/>
        <dbReference type="ChEBI" id="CHEBI:58349"/>
        <dbReference type="EC" id="1.5.1.3"/>
    </reaction>
</comment>
<dbReference type="InterPro" id="IPR001796">
    <property type="entry name" value="DHFR_dom"/>
</dbReference>
<comment type="similarity">
    <text evidence="2 7">Belongs to the dihydrofolate reductase family.</text>
</comment>
<dbReference type="PRINTS" id="PR00070">
    <property type="entry name" value="DHFR"/>
</dbReference>
<dbReference type="GO" id="GO:0005829">
    <property type="term" value="C:cytosol"/>
    <property type="evidence" value="ECO:0007669"/>
    <property type="project" value="TreeGrafter"/>
</dbReference>
<comment type="pathway">
    <text evidence="1 7">Cofactor biosynthesis; tetrahydrofolate biosynthesis; 5,6,7,8-tetrahydrofolate from 7,8-dihydrofolate: step 1/1.</text>
</comment>
<evidence type="ECO:0000256" key="2">
    <source>
        <dbReference type="ARBA" id="ARBA00009539"/>
    </source>
</evidence>
<keyword evidence="5 7" id="KW-0521">NADP</keyword>
<dbReference type="GO" id="GO:0046452">
    <property type="term" value="P:dihydrofolate metabolic process"/>
    <property type="evidence" value="ECO:0007669"/>
    <property type="project" value="TreeGrafter"/>
</dbReference>
<dbReference type="KEGG" id="fro:AALO17_16830"/>
<evidence type="ECO:0000256" key="6">
    <source>
        <dbReference type="ARBA" id="ARBA00023002"/>
    </source>
</evidence>